<dbReference type="Gene3D" id="3.10.20.30">
    <property type="match status" value="1"/>
</dbReference>
<sequence>MGTILVENRAGVETTLKAEFSRNLMEVMREGGVGEILALCGGTCSCSTCHVIIDPAFVDRLDPMGSDEHDLLDNSEHRSPTSRLACQIVFKETMDGLRVKIAPED</sequence>
<dbReference type="PROSITE" id="PS00814">
    <property type="entry name" value="ADX"/>
    <property type="match status" value="1"/>
</dbReference>
<dbReference type="Proteomes" id="UP000623795">
    <property type="component" value="Unassembled WGS sequence"/>
</dbReference>
<reference evidence="8 9" key="1">
    <citation type="submission" date="2019-12" db="EMBL/GenBank/DDBJ databases">
        <title>Comparative genomics gives insights into the taxonomy of the Azoarcus-Aromatoleum group and reveals separate origins of nif in the plant-associated Azoarcus and non-plant-associated Aromatoleum sub-groups.</title>
        <authorList>
            <person name="Lafos M."/>
            <person name="Maluk M."/>
            <person name="Batista M."/>
            <person name="Junghare M."/>
            <person name="Carmona M."/>
            <person name="Faoro H."/>
            <person name="Cruz L.M."/>
            <person name="Battistoni F."/>
            <person name="De Souza E."/>
            <person name="Pedrosa F."/>
            <person name="Chen W.-M."/>
            <person name="Poole P.S."/>
            <person name="Dixon R.A."/>
            <person name="James E.K."/>
        </authorList>
    </citation>
    <scope>NUCLEOTIDE SEQUENCE [LARGE SCALE GENOMIC DNA]</scope>
    <source>
        <strain evidence="8 9">Td21</strain>
    </source>
</reference>
<dbReference type="InterPro" id="IPR012675">
    <property type="entry name" value="Beta-grasp_dom_sf"/>
</dbReference>
<dbReference type="PROSITE" id="PS51085">
    <property type="entry name" value="2FE2S_FER_2"/>
    <property type="match status" value="1"/>
</dbReference>
<dbReference type="SUPFAM" id="SSF54292">
    <property type="entry name" value="2Fe-2S ferredoxin-like"/>
    <property type="match status" value="1"/>
</dbReference>
<comment type="similarity">
    <text evidence="1">Belongs to the adrenodoxin/putidaredoxin family.</text>
</comment>
<dbReference type="InterPro" id="IPR001055">
    <property type="entry name" value="Adrenodoxin-like"/>
</dbReference>
<evidence type="ECO:0000256" key="6">
    <source>
        <dbReference type="ARBA" id="ARBA00034078"/>
    </source>
</evidence>
<keyword evidence="4" id="KW-0408">Iron</keyword>
<feature type="domain" description="2Fe-2S ferredoxin-type" evidence="7">
    <location>
        <begin position="2"/>
        <end position="105"/>
    </location>
</feature>
<organism evidence="8 9">
    <name type="scientific">Aromatoleum toluvorans</name>
    <dbReference type="NCBI Taxonomy" id="92002"/>
    <lineage>
        <taxon>Bacteria</taxon>
        <taxon>Pseudomonadati</taxon>
        <taxon>Pseudomonadota</taxon>
        <taxon>Betaproteobacteria</taxon>
        <taxon>Rhodocyclales</taxon>
        <taxon>Rhodocyclaceae</taxon>
        <taxon>Aromatoleum</taxon>
    </lineage>
</organism>
<name>A0ABX1PVJ4_9RHOO</name>
<evidence type="ECO:0000259" key="7">
    <source>
        <dbReference type="PROSITE" id="PS51085"/>
    </source>
</evidence>
<dbReference type="InterPro" id="IPR001041">
    <property type="entry name" value="2Fe-2S_ferredoxin-type"/>
</dbReference>
<keyword evidence="2" id="KW-0001">2Fe-2S</keyword>
<keyword evidence="5" id="KW-0411">Iron-sulfur</keyword>
<evidence type="ECO:0000256" key="4">
    <source>
        <dbReference type="ARBA" id="ARBA00023004"/>
    </source>
</evidence>
<dbReference type="Pfam" id="PF00111">
    <property type="entry name" value="Fer2"/>
    <property type="match status" value="1"/>
</dbReference>
<evidence type="ECO:0000313" key="9">
    <source>
        <dbReference type="Proteomes" id="UP000623795"/>
    </source>
</evidence>
<dbReference type="PANTHER" id="PTHR23426">
    <property type="entry name" value="FERREDOXIN/ADRENODOXIN"/>
    <property type="match status" value="1"/>
</dbReference>
<comment type="cofactor">
    <cofactor evidence="6">
        <name>[2Fe-2S] cluster</name>
        <dbReference type="ChEBI" id="CHEBI:190135"/>
    </cofactor>
</comment>
<keyword evidence="9" id="KW-1185">Reference proteome</keyword>
<evidence type="ECO:0000256" key="1">
    <source>
        <dbReference type="ARBA" id="ARBA00010914"/>
    </source>
</evidence>
<proteinExistence type="inferred from homology"/>
<accession>A0ABX1PVJ4</accession>
<evidence type="ECO:0000313" key="8">
    <source>
        <dbReference type="EMBL" id="NMG42126.1"/>
    </source>
</evidence>
<evidence type="ECO:0000256" key="3">
    <source>
        <dbReference type="ARBA" id="ARBA00022723"/>
    </source>
</evidence>
<gene>
    <name evidence="8" type="ORF">GPA22_00030</name>
</gene>
<comment type="caution">
    <text evidence="8">The sequence shown here is derived from an EMBL/GenBank/DDBJ whole genome shotgun (WGS) entry which is preliminary data.</text>
</comment>
<dbReference type="EMBL" id="WTVN01000001">
    <property type="protein sequence ID" value="NMG42126.1"/>
    <property type="molecule type" value="Genomic_DNA"/>
</dbReference>
<protein>
    <submittedName>
        <fullName evidence="8">2Fe-2S iron-sulfur cluster binding domain-containing protein</fullName>
    </submittedName>
</protein>
<dbReference type="RefSeq" id="WP_169254060.1">
    <property type="nucleotide sequence ID" value="NZ_WTVN01000001.1"/>
</dbReference>
<dbReference type="PRINTS" id="PR00355">
    <property type="entry name" value="ADRENODOXIN"/>
</dbReference>
<dbReference type="InterPro" id="IPR018298">
    <property type="entry name" value="Adrenodoxin_Fe-S_BS"/>
</dbReference>
<evidence type="ECO:0000256" key="5">
    <source>
        <dbReference type="ARBA" id="ARBA00023014"/>
    </source>
</evidence>
<dbReference type="CDD" id="cd00207">
    <property type="entry name" value="fer2"/>
    <property type="match status" value="1"/>
</dbReference>
<evidence type="ECO:0000256" key="2">
    <source>
        <dbReference type="ARBA" id="ARBA00022714"/>
    </source>
</evidence>
<dbReference type="InterPro" id="IPR036010">
    <property type="entry name" value="2Fe-2S_ferredoxin-like_sf"/>
</dbReference>
<keyword evidence="3" id="KW-0479">Metal-binding</keyword>
<dbReference type="PANTHER" id="PTHR23426:SF65">
    <property type="entry name" value="FERREDOXIN-2, MITOCHONDRIAL"/>
    <property type="match status" value="1"/>
</dbReference>